<feature type="compositionally biased region" description="Low complexity" evidence="5">
    <location>
        <begin position="596"/>
        <end position="608"/>
    </location>
</feature>
<dbReference type="GO" id="GO:0004672">
    <property type="term" value="F:protein kinase activity"/>
    <property type="evidence" value="ECO:0007669"/>
    <property type="project" value="InterPro"/>
</dbReference>
<evidence type="ECO:0000256" key="2">
    <source>
        <dbReference type="ARBA" id="ARBA00022454"/>
    </source>
</evidence>
<dbReference type="CDD" id="cd13981">
    <property type="entry name" value="STKc_Bub1_BubR1"/>
    <property type="match status" value="1"/>
</dbReference>
<dbReference type="Gene3D" id="1.10.510.10">
    <property type="entry name" value="Transferase(Phosphotransferase) domain 1"/>
    <property type="match status" value="1"/>
</dbReference>
<dbReference type="PANTHER" id="PTHR14030">
    <property type="entry name" value="MITOTIC CHECKPOINT SERINE/THREONINE-PROTEIN KINASE BUB1"/>
    <property type="match status" value="1"/>
</dbReference>
<keyword evidence="3" id="KW-0995">Kinetochore</keyword>
<proteinExistence type="predicted"/>
<keyword evidence="9" id="KW-1185">Reference proteome</keyword>
<evidence type="ECO:0000259" key="6">
    <source>
        <dbReference type="PROSITE" id="PS50011"/>
    </source>
</evidence>
<dbReference type="SUPFAM" id="SSF56112">
    <property type="entry name" value="Protein kinase-like (PK-like)"/>
    <property type="match status" value="1"/>
</dbReference>
<dbReference type="InterPro" id="IPR012572">
    <property type="entry name" value="Mad3/Bub1_II"/>
</dbReference>
<dbReference type="GO" id="GO:0007094">
    <property type="term" value="P:mitotic spindle assembly checkpoint signaling"/>
    <property type="evidence" value="ECO:0007669"/>
    <property type="project" value="InterPro"/>
</dbReference>
<dbReference type="Proteomes" id="UP000292702">
    <property type="component" value="Unassembled WGS sequence"/>
</dbReference>
<dbReference type="AlphaFoldDB" id="A0A4R0RQA6"/>
<dbReference type="GO" id="GO:0032991">
    <property type="term" value="C:protein-containing complex"/>
    <property type="evidence" value="ECO:0007669"/>
    <property type="project" value="UniProtKB-ARBA"/>
</dbReference>
<dbReference type="GO" id="GO:0051754">
    <property type="term" value="P:meiotic sister chromatid cohesion, centromeric"/>
    <property type="evidence" value="ECO:0007669"/>
    <property type="project" value="TreeGrafter"/>
</dbReference>
<reference evidence="8 9" key="1">
    <citation type="submission" date="2018-11" db="EMBL/GenBank/DDBJ databases">
        <title>Genome assembly of Steccherinum ochraceum LE-BIN_3174, the white-rot fungus of the Steccherinaceae family (The Residual Polyporoid clade, Polyporales, Basidiomycota).</title>
        <authorList>
            <person name="Fedorova T.V."/>
            <person name="Glazunova O.A."/>
            <person name="Landesman E.O."/>
            <person name="Moiseenko K.V."/>
            <person name="Psurtseva N.V."/>
            <person name="Savinova O.S."/>
            <person name="Shakhova N.V."/>
            <person name="Tyazhelova T.V."/>
            <person name="Vasina D.V."/>
        </authorList>
    </citation>
    <scope>NUCLEOTIDE SEQUENCE [LARGE SCALE GENOMIC DNA]</scope>
    <source>
        <strain evidence="8 9">LE-BIN_3174</strain>
    </source>
</reference>
<sequence length="1113" mass="123282">MATATAQLDKTREKYRAQVATALQEDEDPLAAYDNFVKWTVDNYPEKLIARSGLLELLEETTRQFKEDKTYRADLRYLRMWILYANYVEDPPAVFAFVLRNGIGAVYAQIYEEYAVALAACGRTEDAEKVFQTGIQRRVRPLERLKKRYAEFQSKTLRLPAKSKAIWEGASPETLELRRNPLKHYPPQPARPTKANATKPGPSSSKPLPSNSAPSSSRPSSSNPTHPSSKQPPSSSSPAAKQDPYAHIRAPPVPGKRAEKLRFNLGLLLTEDNVEYSIQEARARSMGLLGKKWGPPSRATVDDDGQNNTRKMKKFTAEPTFTLATKEALADVFGMYNSPEKTNRFGVAGSKHAPVRRVEPITPMSLARLSPVSEGQAQDPDKTLMPPTDPSAGRKENSLPAPTPKFKPFVDENALQPPAVTPNPTRRALSAKEPSTLSRSTNENELRPKTPSTFRPLEEKSSATTPAAVPLASGPLSRQDIFTDDVPTPVSAAPPKIAPFVDPQPFQVFTRPQTENAPAPPRAALQALHSSGPSRQPFVPVRSGSSQQSQQPPMQSFSSSSSEDDHDAEQGQPVYIQELAEDSFDTSTSESDDADGAFAFIAQGQQQQGDEEEDSSAYDEEEDYSAPLQRRGFVNALTPITERTYEFTSTRHAGGTPDDTRRTFPYADDTDARQLVADEVEDDEDDDMGDSEEKTGTNLFDAIAAASKFIPPNPCNPFDPSIMSVVLSLIPTDPAFHDLRQEESDQLDTLQKFAKKKTRRSTSSSSVEDAVEVSLAGRPYGVIEKLGEGGFGAVFEAIDIQASGRSGQEDEDEDDEDELPKVALKVVKPRNLWEFYALRRIHLALPPQVKRSIIVPTALYAYRDESFLVLEYCNQGTLLDIVNNAPKAGITQQGACLDELLVVFFAVELMRLLESVHAAGFIHGDVKIDNCLLRLEDVPGPASAWTSVYQPSGEGGWSYKGIKMIDFGRTIDTRLFPSGQQFTGDWATDARDCLEMREGRPWTYQTDYFGLAGIIYCMLYGKYIEASSVTFPEGAERYKLSTPFKRYWNVDLWTRLFDLLLNSGAVREGGHLPLCEEMAELRKEMETWLQTNCNRGSNSLKGLLKKIGLSLLQ</sequence>
<dbReference type="GO" id="GO:0000776">
    <property type="term" value="C:kinetochore"/>
    <property type="evidence" value="ECO:0007669"/>
    <property type="project" value="UniProtKB-KW"/>
</dbReference>
<dbReference type="Pfam" id="PF00069">
    <property type="entry name" value="Pkinase"/>
    <property type="match status" value="1"/>
</dbReference>
<dbReference type="GO" id="GO:0005634">
    <property type="term" value="C:nucleus"/>
    <property type="evidence" value="ECO:0007669"/>
    <property type="project" value="TreeGrafter"/>
</dbReference>
<feature type="region of interest" description="Disordered" evidence="5">
    <location>
        <begin position="179"/>
        <end position="253"/>
    </location>
</feature>
<dbReference type="InterPro" id="IPR011009">
    <property type="entry name" value="Kinase-like_dom_sf"/>
</dbReference>
<comment type="caution">
    <text evidence="8">The sequence shown here is derived from an EMBL/GenBank/DDBJ whole genome shotgun (WGS) entry which is preliminary data.</text>
</comment>
<dbReference type="EMBL" id="RWJN01000043">
    <property type="protein sequence ID" value="TCD69352.1"/>
    <property type="molecule type" value="Genomic_DNA"/>
</dbReference>
<keyword evidence="2" id="KW-0158">Chromosome</keyword>
<dbReference type="PROSITE" id="PS00108">
    <property type="entry name" value="PROTEIN_KINASE_ST"/>
    <property type="match status" value="1"/>
</dbReference>
<feature type="domain" description="BUB1 N-terminal" evidence="7">
    <location>
        <begin position="15"/>
        <end position="180"/>
    </location>
</feature>
<feature type="compositionally biased region" description="Acidic residues" evidence="5">
    <location>
        <begin position="579"/>
        <end position="595"/>
    </location>
</feature>
<feature type="region of interest" description="Disordered" evidence="5">
    <location>
        <begin position="342"/>
        <end position="626"/>
    </location>
</feature>
<dbReference type="PROSITE" id="PS51489">
    <property type="entry name" value="BUB1_N"/>
    <property type="match status" value="1"/>
</dbReference>
<dbReference type="Pfam" id="PF08171">
    <property type="entry name" value="Mad3_BUB1_II"/>
    <property type="match status" value="1"/>
</dbReference>
<evidence type="ECO:0000256" key="4">
    <source>
        <dbReference type="ARBA" id="ARBA00023328"/>
    </source>
</evidence>
<dbReference type="Pfam" id="PF08311">
    <property type="entry name" value="Mad3_BUB1_I"/>
    <property type="match status" value="1"/>
</dbReference>
<dbReference type="GO" id="GO:0005524">
    <property type="term" value="F:ATP binding"/>
    <property type="evidence" value="ECO:0007669"/>
    <property type="project" value="InterPro"/>
</dbReference>
<dbReference type="OrthoDB" id="248495at2759"/>
<evidence type="ECO:0000256" key="5">
    <source>
        <dbReference type="SAM" id="MobiDB-lite"/>
    </source>
</evidence>
<accession>A0A4R0RQA6</accession>
<organism evidence="8 9">
    <name type="scientific">Steccherinum ochraceum</name>
    <dbReference type="NCBI Taxonomy" id="92696"/>
    <lineage>
        <taxon>Eukaryota</taxon>
        <taxon>Fungi</taxon>
        <taxon>Dikarya</taxon>
        <taxon>Basidiomycota</taxon>
        <taxon>Agaricomycotina</taxon>
        <taxon>Agaricomycetes</taxon>
        <taxon>Polyporales</taxon>
        <taxon>Steccherinaceae</taxon>
        <taxon>Steccherinum</taxon>
    </lineage>
</organism>
<dbReference type="SMART" id="SM00777">
    <property type="entry name" value="Mad3_BUB1_I"/>
    <property type="match status" value="1"/>
</dbReference>
<evidence type="ECO:0000313" key="8">
    <source>
        <dbReference type="EMBL" id="TCD69352.1"/>
    </source>
</evidence>
<evidence type="ECO:0000313" key="9">
    <source>
        <dbReference type="Proteomes" id="UP000292702"/>
    </source>
</evidence>
<dbReference type="InterPro" id="IPR015661">
    <property type="entry name" value="Bub1/Mad3"/>
</dbReference>
<dbReference type="SMART" id="SM00220">
    <property type="entry name" value="S_TKc"/>
    <property type="match status" value="1"/>
</dbReference>
<dbReference type="InterPro" id="IPR008271">
    <property type="entry name" value="Ser/Thr_kinase_AS"/>
</dbReference>
<dbReference type="Gene3D" id="1.25.40.430">
    <property type="match status" value="1"/>
</dbReference>
<dbReference type="PANTHER" id="PTHR14030:SF4">
    <property type="entry name" value="BUB1 KINASE, ISOFORM A-RELATED"/>
    <property type="match status" value="1"/>
</dbReference>
<keyword evidence="4" id="KW-0137">Centromere</keyword>
<feature type="region of interest" description="Disordered" evidence="5">
    <location>
        <begin position="294"/>
        <end position="313"/>
    </location>
</feature>
<dbReference type="PROSITE" id="PS50011">
    <property type="entry name" value="PROTEIN_KINASE_DOM"/>
    <property type="match status" value="1"/>
</dbReference>
<dbReference type="Gene3D" id="6.10.20.170">
    <property type="match status" value="1"/>
</dbReference>
<feature type="compositionally biased region" description="Acidic residues" evidence="5">
    <location>
        <begin position="609"/>
        <end position="624"/>
    </location>
</feature>
<feature type="compositionally biased region" description="Low complexity" evidence="5">
    <location>
        <begin position="543"/>
        <end position="561"/>
    </location>
</feature>
<feature type="domain" description="Protein kinase" evidence="6">
    <location>
        <begin position="780"/>
        <end position="1113"/>
    </location>
</feature>
<evidence type="ECO:0000256" key="1">
    <source>
        <dbReference type="ARBA" id="ARBA00004629"/>
    </source>
</evidence>
<gene>
    <name evidence="8" type="ORF">EIP91_007908</name>
</gene>
<protein>
    <submittedName>
        <fullName evidence="8">Uncharacterized protein</fullName>
    </submittedName>
</protein>
<comment type="subcellular location">
    <subcellularLocation>
        <location evidence="1">Chromosome</location>
        <location evidence="1">Centromere</location>
        <location evidence="1">Kinetochore</location>
    </subcellularLocation>
</comment>
<name>A0A4R0RQA6_9APHY</name>
<feature type="compositionally biased region" description="Low complexity" evidence="5">
    <location>
        <begin position="200"/>
        <end position="242"/>
    </location>
</feature>
<dbReference type="InterPro" id="IPR013212">
    <property type="entry name" value="Mad3/Bub1_I"/>
</dbReference>
<dbReference type="InterPro" id="IPR000719">
    <property type="entry name" value="Prot_kinase_dom"/>
</dbReference>
<evidence type="ECO:0000256" key="3">
    <source>
        <dbReference type="ARBA" id="ARBA00022838"/>
    </source>
</evidence>
<dbReference type="STRING" id="92696.A0A4R0RQA6"/>
<evidence type="ECO:0000259" key="7">
    <source>
        <dbReference type="PROSITE" id="PS51489"/>
    </source>
</evidence>